<feature type="domain" description="DprA winged helix" evidence="3">
    <location>
        <begin position="340"/>
        <end position="392"/>
    </location>
</feature>
<dbReference type="PANTHER" id="PTHR43022">
    <property type="entry name" value="PROTEIN SMF"/>
    <property type="match status" value="1"/>
</dbReference>
<evidence type="ECO:0000313" key="4">
    <source>
        <dbReference type="EMBL" id="SDS05561.1"/>
    </source>
</evidence>
<feature type="domain" description="Smf/DprA SLOG" evidence="2">
    <location>
        <begin position="111"/>
        <end position="317"/>
    </location>
</feature>
<dbReference type="InterPro" id="IPR057666">
    <property type="entry name" value="DrpA_SLOG"/>
</dbReference>
<evidence type="ECO:0000313" key="5">
    <source>
        <dbReference type="Proteomes" id="UP000243904"/>
    </source>
</evidence>
<proteinExistence type="inferred from homology"/>
<keyword evidence="5" id="KW-1185">Reference proteome</keyword>
<dbReference type="Proteomes" id="UP000243904">
    <property type="component" value="Chromosome I"/>
</dbReference>
<dbReference type="Gene3D" id="3.40.50.450">
    <property type="match status" value="1"/>
</dbReference>
<organism evidence="4 5">
    <name type="scientific">Bradyrhizobium canariense</name>
    <dbReference type="NCBI Taxonomy" id="255045"/>
    <lineage>
        <taxon>Bacteria</taxon>
        <taxon>Pseudomonadati</taxon>
        <taxon>Pseudomonadota</taxon>
        <taxon>Alphaproteobacteria</taxon>
        <taxon>Hyphomicrobiales</taxon>
        <taxon>Nitrobacteraceae</taxon>
        <taxon>Bradyrhizobium</taxon>
    </lineage>
</organism>
<dbReference type="InterPro" id="IPR041614">
    <property type="entry name" value="DprA_WH"/>
</dbReference>
<dbReference type="Pfam" id="PF17782">
    <property type="entry name" value="WHD_DprA"/>
    <property type="match status" value="1"/>
</dbReference>
<evidence type="ECO:0000259" key="2">
    <source>
        <dbReference type="Pfam" id="PF02481"/>
    </source>
</evidence>
<gene>
    <name evidence="4" type="ORF">SAMN05444158_0859</name>
</gene>
<comment type="similarity">
    <text evidence="1">Belongs to the DprA/Smf family.</text>
</comment>
<dbReference type="NCBIfam" id="TIGR00732">
    <property type="entry name" value="dprA"/>
    <property type="match status" value="1"/>
</dbReference>
<dbReference type="Gene3D" id="1.10.10.10">
    <property type="entry name" value="Winged helix-like DNA-binding domain superfamily/Winged helix DNA-binding domain"/>
    <property type="match status" value="1"/>
</dbReference>
<protein>
    <submittedName>
        <fullName evidence="4">DNA processing protein</fullName>
    </submittedName>
</protein>
<evidence type="ECO:0000259" key="3">
    <source>
        <dbReference type="Pfam" id="PF17782"/>
    </source>
</evidence>
<evidence type="ECO:0000256" key="1">
    <source>
        <dbReference type="ARBA" id="ARBA00006525"/>
    </source>
</evidence>
<name>A0A1H1P2V3_9BRAD</name>
<reference evidence="5" key="1">
    <citation type="submission" date="2016-10" db="EMBL/GenBank/DDBJ databases">
        <authorList>
            <person name="Varghese N."/>
            <person name="Submissions S."/>
        </authorList>
    </citation>
    <scope>NUCLEOTIDE SEQUENCE [LARGE SCALE GENOMIC DNA]</scope>
    <source>
        <strain evidence="5">GAS369</strain>
    </source>
</reference>
<dbReference type="PANTHER" id="PTHR43022:SF1">
    <property type="entry name" value="PROTEIN SMF"/>
    <property type="match status" value="1"/>
</dbReference>
<dbReference type="EMBL" id="LT629750">
    <property type="protein sequence ID" value="SDS05561.1"/>
    <property type="molecule type" value="Genomic_DNA"/>
</dbReference>
<dbReference type="Pfam" id="PF21102">
    <property type="entry name" value="DprA_N"/>
    <property type="match status" value="1"/>
</dbReference>
<dbReference type="SUPFAM" id="SSF102405">
    <property type="entry name" value="MCP/YpsA-like"/>
    <property type="match status" value="1"/>
</dbReference>
<sequence>MTGNILASHPPLPTPFGCAMLSAQGDNVDAINNTTRLTDDERMNRLRLIRSDNIGPRTFSSLLNHFGSARAALERLPDLARRGGASRPGRICSEDDARAELSGSQKIGVRLLAPGEAGYPPRLAMLDDAPPLLGVRGTLDVLIRPMIAIVGSRNASGAGLKFASQLARDLSEAGFVIASGLARGIDQAAHRASITGGTAAVLAGGHDRIYPPEHEDLLAELLHSGAAISEMPLGHVPRARDFPRRNRLISGVALGVVVVEAAHRSGSLITARIAAEQGREVFAVPGSPLDPRAAGTNDLIKQGATLITQASDVIDAVEPIMERPIELREPDDDERFDFEPEASDRACIVNLLGPSPISLDDLIRMSGASPTTVRVVLLELELAGRLERHGGGLVSLI</sequence>
<accession>A0A1H1P2V3</accession>
<dbReference type="AlphaFoldDB" id="A0A1H1P2V3"/>
<dbReference type="InterPro" id="IPR003488">
    <property type="entry name" value="DprA"/>
</dbReference>
<dbReference type="GO" id="GO:0009294">
    <property type="term" value="P:DNA-mediated transformation"/>
    <property type="evidence" value="ECO:0007669"/>
    <property type="project" value="InterPro"/>
</dbReference>
<dbReference type="InterPro" id="IPR036388">
    <property type="entry name" value="WH-like_DNA-bd_sf"/>
</dbReference>
<dbReference type="Pfam" id="PF02481">
    <property type="entry name" value="DNA_processg_A"/>
    <property type="match status" value="1"/>
</dbReference>